<accession>A0ACA9QEB8</accession>
<evidence type="ECO:0000313" key="1">
    <source>
        <dbReference type="EMBL" id="CAG8744952.1"/>
    </source>
</evidence>
<proteinExistence type="predicted"/>
<organism evidence="1 2">
    <name type="scientific">Dentiscutata heterogama</name>
    <dbReference type="NCBI Taxonomy" id="1316150"/>
    <lineage>
        <taxon>Eukaryota</taxon>
        <taxon>Fungi</taxon>
        <taxon>Fungi incertae sedis</taxon>
        <taxon>Mucoromycota</taxon>
        <taxon>Glomeromycotina</taxon>
        <taxon>Glomeromycetes</taxon>
        <taxon>Diversisporales</taxon>
        <taxon>Gigasporaceae</taxon>
        <taxon>Dentiscutata</taxon>
    </lineage>
</organism>
<keyword evidence="2" id="KW-1185">Reference proteome</keyword>
<evidence type="ECO:0000313" key="2">
    <source>
        <dbReference type="Proteomes" id="UP000789702"/>
    </source>
</evidence>
<gene>
    <name evidence="1" type="ORF">DHETER_LOCUS14283</name>
</gene>
<sequence>CPSLDRSGEIFLQDHDERYLHYIMQTVNSPEISFAIPIFAN</sequence>
<name>A0ACA9QEB8_9GLOM</name>
<feature type="non-terminal residue" evidence="1">
    <location>
        <position position="1"/>
    </location>
</feature>
<comment type="caution">
    <text evidence="1">The sequence shown here is derived from an EMBL/GenBank/DDBJ whole genome shotgun (WGS) entry which is preliminary data.</text>
</comment>
<dbReference type="EMBL" id="CAJVPU010043058">
    <property type="protein sequence ID" value="CAG8744952.1"/>
    <property type="molecule type" value="Genomic_DNA"/>
</dbReference>
<reference evidence="1" key="1">
    <citation type="submission" date="2021-06" db="EMBL/GenBank/DDBJ databases">
        <authorList>
            <person name="Kallberg Y."/>
            <person name="Tangrot J."/>
            <person name="Rosling A."/>
        </authorList>
    </citation>
    <scope>NUCLEOTIDE SEQUENCE</scope>
    <source>
        <strain evidence="1">IL203A</strain>
    </source>
</reference>
<dbReference type="Proteomes" id="UP000789702">
    <property type="component" value="Unassembled WGS sequence"/>
</dbReference>
<protein>
    <submittedName>
        <fullName evidence="1">2204_t:CDS:1</fullName>
    </submittedName>
</protein>